<feature type="compositionally biased region" description="Basic and acidic residues" evidence="2">
    <location>
        <begin position="228"/>
        <end position="258"/>
    </location>
</feature>
<dbReference type="Proteomes" id="UP001301769">
    <property type="component" value="Unassembled WGS sequence"/>
</dbReference>
<feature type="compositionally biased region" description="Polar residues" evidence="2">
    <location>
        <begin position="263"/>
        <end position="282"/>
    </location>
</feature>
<reference evidence="4" key="2">
    <citation type="submission" date="2023-05" db="EMBL/GenBank/DDBJ databases">
        <authorList>
            <consortium name="Lawrence Berkeley National Laboratory"/>
            <person name="Steindorff A."/>
            <person name="Hensen N."/>
            <person name="Bonometti L."/>
            <person name="Westerberg I."/>
            <person name="Brannstrom I.O."/>
            <person name="Guillou S."/>
            <person name="Cros-Aarteil S."/>
            <person name="Calhoun S."/>
            <person name="Haridas S."/>
            <person name="Kuo A."/>
            <person name="Mondo S."/>
            <person name="Pangilinan J."/>
            <person name="Riley R."/>
            <person name="Labutti K."/>
            <person name="Andreopoulos B."/>
            <person name="Lipzen A."/>
            <person name="Chen C."/>
            <person name="Yanf M."/>
            <person name="Daum C."/>
            <person name="Ng V."/>
            <person name="Clum A."/>
            <person name="Ohm R."/>
            <person name="Martin F."/>
            <person name="Silar P."/>
            <person name="Natvig D."/>
            <person name="Lalanne C."/>
            <person name="Gautier V."/>
            <person name="Ament-Velasquez S.L."/>
            <person name="Kruys A."/>
            <person name="Hutchinson M.I."/>
            <person name="Powell A.J."/>
            <person name="Barry K."/>
            <person name="Miller A.N."/>
            <person name="Grigoriev I.V."/>
            <person name="Debuchy R."/>
            <person name="Gladieux P."/>
            <person name="Thoren M.H."/>
            <person name="Johannesson H."/>
        </authorList>
    </citation>
    <scope>NUCLEOTIDE SEQUENCE</scope>
    <source>
        <strain evidence="4">PSN293</strain>
    </source>
</reference>
<keyword evidence="1" id="KW-0175">Coiled coil</keyword>
<feature type="compositionally biased region" description="Basic and acidic residues" evidence="2">
    <location>
        <begin position="312"/>
        <end position="339"/>
    </location>
</feature>
<feature type="region of interest" description="Disordered" evidence="2">
    <location>
        <begin position="1228"/>
        <end position="1272"/>
    </location>
</feature>
<feature type="region of interest" description="Disordered" evidence="2">
    <location>
        <begin position="207"/>
        <end position="379"/>
    </location>
</feature>
<feature type="domain" description="Heterokaryon incompatibility" evidence="3">
    <location>
        <begin position="697"/>
        <end position="856"/>
    </location>
</feature>
<evidence type="ECO:0000313" key="5">
    <source>
        <dbReference type="Proteomes" id="UP001301769"/>
    </source>
</evidence>
<sequence length="1420" mass="161369">MPPFDPSQIDLPKQAARAKTRFDRLDFREPGNVAARTRKKHLEDEIKSLQEEEEKVRHKMAEMRNSYFSRAEADEVERSFLQMNARFGEMKPETQALCDRVGKQIDETKRALVQALAPRTSVNSEGKATSHGLERKKRALARCERDLKIFTLKVGNLDFDTRMVEQDLERLKQRLVALRKERASLRKGSTGSIDGDHQDQEYEFNSAYDSDQVTTDHSPDRVSSPTTERTESEKLVERPSSHTSGDESHDNFVIRNTDDTLQDEPQSTRATKLSDADIQQTENGEEHNSDSEREEFQSLKDEQVVESVRQNGHQDLDEKGASRGKEAQRNNSDDGKNNDGDENGPNGGIDAQNMVPSPMDMTVEEASKKSDGVASIDKEEKRAQKIESLTSEITAVRTFRDQLVRKQRSKLQEKESLKRKCTVLEGKKQEIDKDIAELSSAKDKKRGVGALETTNDDKWQLKKREDQKREIEELERQKQRDKALRTVRMESAKNLRNGAGFMERNYYVSRRHHGRWPPPPRMHRIPHRRVYYDSNSESDLYMADSDHWSSSQDSDSDDQENTEDNHLKSLRKIIDQVEDLEESIRTIRKLGEKLDTMVDFRVVLERELDLETSWLATQQLRAGQQSTISTSINLIESGTARDHLTAPLSPSQLDFYKPLKKNEIRLLVVWPAKSDHHPLLCSLQTSSLGKGEQKPKYAALSYNWGSPLVNGRLYLVLQDDLMAGTSPDSWGSTARYALRIPIRNNLFRALLRLRRPDHPVSLWVDLMCINQNDAVEKTDQLEQLIEIYRNADNVCIWLGERDDEGRSDEAMDFVTSIMDFAVLDRYATDPKQAKKWQGLAELMRDRWFSRRWVVQEISLARRATLHCGGKTVQWLDFADAVSLLASNQDAIKKLFDYKEWRDGPNTLGDVNSFGAYVLLEATSRLFLRTAKGRITKPVKKLEALVTSLKTFDATDQKDLIYSLVSIACDTPQSRNVYDQMAGETAELKVNYSNKAIDVYKDFTRFCLMSSNSLDILCRPWAMPIKFESENNQDQPPPSVTLPSWIPMLSRSEFGNPEDVYSGRKNGENLVGPVDRPRYRACGDTTYDTGLISDAETFGQNDILPMRGFKLARITRISPRITGGVILRESIQMGGWKGIEHDTVSVPDQIWRTLVADRDQDGQIPPTWYQRACLRCLEIADTFNNGDLNISELLQGNSELIRQYLTRVRNVTWNRRFFEAISVDPRTGISVETETEPSSYRDHDDQENSSKHETISGYSDSEIDSNNDADDLHASQEENNSFQDVPYLFGLGPPTIRENDLVCVLDGCSVPIILREIFNLPAATPTPSSPPTLLTHESLRDLANATEPEPAAEYDVDEAINIPLPPTPPPVEPNGTNQQGQGPYMMFIGEAYVHGKMEGEALDDLKDGQSLGSGKEIFEVK</sequence>
<organism evidence="4 5">
    <name type="scientific">Rhypophila decipiens</name>
    <dbReference type="NCBI Taxonomy" id="261697"/>
    <lineage>
        <taxon>Eukaryota</taxon>
        <taxon>Fungi</taxon>
        <taxon>Dikarya</taxon>
        <taxon>Ascomycota</taxon>
        <taxon>Pezizomycotina</taxon>
        <taxon>Sordariomycetes</taxon>
        <taxon>Sordariomycetidae</taxon>
        <taxon>Sordariales</taxon>
        <taxon>Naviculisporaceae</taxon>
        <taxon>Rhypophila</taxon>
    </lineage>
</organism>
<evidence type="ECO:0000259" key="3">
    <source>
        <dbReference type="Pfam" id="PF06985"/>
    </source>
</evidence>
<proteinExistence type="predicted"/>
<feature type="coiled-coil region" evidence="1">
    <location>
        <begin position="161"/>
        <end position="188"/>
    </location>
</feature>
<feature type="compositionally biased region" description="Basic and acidic residues" evidence="2">
    <location>
        <begin position="1238"/>
        <end position="1253"/>
    </location>
</feature>
<evidence type="ECO:0000313" key="4">
    <source>
        <dbReference type="EMBL" id="KAK4207679.1"/>
    </source>
</evidence>
<feature type="region of interest" description="Disordered" evidence="2">
    <location>
        <begin position="463"/>
        <end position="483"/>
    </location>
</feature>
<dbReference type="InterPro" id="IPR052895">
    <property type="entry name" value="HetReg/Transcr_Mod"/>
</dbReference>
<protein>
    <submittedName>
        <fullName evidence="4">HET-domain-containing protein</fullName>
    </submittedName>
</protein>
<feature type="compositionally biased region" description="Polar residues" evidence="2">
    <location>
        <begin position="207"/>
        <end position="227"/>
    </location>
</feature>
<feature type="compositionally biased region" description="Basic and acidic residues" evidence="2">
    <location>
        <begin position="365"/>
        <end position="379"/>
    </location>
</feature>
<keyword evidence="5" id="KW-1185">Reference proteome</keyword>
<reference evidence="4" key="1">
    <citation type="journal article" date="2023" name="Mol. Phylogenet. Evol.">
        <title>Genome-scale phylogeny and comparative genomics of the fungal order Sordariales.</title>
        <authorList>
            <person name="Hensen N."/>
            <person name="Bonometti L."/>
            <person name="Westerberg I."/>
            <person name="Brannstrom I.O."/>
            <person name="Guillou S."/>
            <person name="Cros-Aarteil S."/>
            <person name="Calhoun S."/>
            <person name="Haridas S."/>
            <person name="Kuo A."/>
            <person name="Mondo S."/>
            <person name="Pangilinan J."/>
            <person name="Riley R."/>
            <person name="LaButti K."/>
            <person name="Andreopoulos B."/>
            <person name="Lipzen A."/>
            <person name="Chen C."/>
            <person name="Yan M."/>
            <person name="Daum C."/>
            <person name="Ng V."/>
            <person name="Clum A."/>
            <person name="Steindorff A."/>
            <person name="Ohm R.A."/>
            <person name="Martin F."/>
            <person name="Silar P."/>
            <person name="Natvig D.O."/>
            <person name="Lalanne C."/>
            <person name="Gautier V."/>
            <person name="Ament-Velasquez S.L."/>
            <person name="Kruys A."/>
            <person name="Hutchinson M.I."/>
            <person name="Powell A.J."/>
            <person name="Barry K."/>
            <person name="Miller A.N."/>
            <person name="Grigoriev I.V."/>
            <person name="Debuchy R."/>
            <person name="Gladieux P."/>
            <person name="Hiltunen Thoren M."/>
            <person name="Johannesson H."/>
        </authorList>
    </citation>
    <scope>NUCLEOTIDE SEQUENCE</scope>
    <source>
        <strain evidence="4">PSN293</strain>
    </source>
</reference>
<dbReference type="PANTHER" id="PTHR24148:SF64">
    <property type="entry name" value="HETEROKARYON INCOMPATIBILITY DOMAIN-CONTAINING PROTEIN"/>
    <property type="match status" value="1"/>
</dbReference>
<dbReference type="PANTHER" id="PTHR24148">
    <property type="entry name" value="ANKYRIN REPEAT DOMAIN-CONTAINING PROTEIN 39 HOMOLOG-RELATED"/>
    <property type="match status" value="1"/>
</dbReference>
<gene>
    <name evidence="4" type="ORF">QBC37DRAFT_433118</name>
</gene>
<name>A0AAN6XVI2_9PEZI</name>
<dbReference type="InterPro" id="IPR010730">
    <property type="entry name" value="HET"/>
</dbReference>
<evidence type="ECO:0000256" key="2">
    <source>
        <dbReference type="SAM" id="MobiDB-lite"/>
    </source>
</evidence>
<feature type="compositionally biased region" description="Basic and acidic residues" evidence="2">
    <location>
        <begin position="284"/>
        <end position="303"/>
    </location>
</feature>
<accession>A0AAN6XVI2</accession>
<dbReference type="EMBL" id="MU858280">
    <property type="protein sequence ID" value="KAK4207679.1"/>
    <property type="molecule type" value="Genomic_DNA"/>
</dbReference>
<feature type="region of interest" description="Disordered" evidence="2">
    <location>
        <begin position="544"/>
        <end position="564"/>
    </location>
</feature>
<comment type="caution">
    <text evidence="4">The sequence shown here is derived from an EMBL/GenBank/DDBJ whole genome shotgun (WGS) entry which is preliminary data.</text>
</comment>
<feature type="coiled-coil region" evidence="1">
    <location>
        <begin position="32"/>
        <end position="66"/>
    </location>
</feature>
<dbReference type="Pfam" id="PF06985">
    <property type="entry name" value="HET"/>
    <property type="match status" value="1"/>
</dbReference>
<evidence type="ECO:0000256" key="1">
    <source>
        <dbReference type="SAM" id="Coils"/>
    </source>
</evidence>